<proteinExistence type="predicted"/>
<reference evidence="2 3" key="1">
    <citation type="journal article" date="2024" name="IMA Fungus">
        <title>IMA Genome - F19 : A genome assembly and annotation guide to empower mycologists, including annotated draft genome sequences of Ceratocystis pirilliformis, Diaporthe australafricana, Fusarium ophioides, Paecilomyces lecythidis, and Sporothrix stenoceras.</title>
        <authorList>
            <person name="Aylward J."/>
            <person name="Wilson A.M."/>
            <person name="Visagie C.M."/>
            <person name="Spraker J."/>
            <person name="Barnes I."/>
            <person name="Buitendag C."/>
            <person name="Ceriani C."/>
            <person name="Del Mar Angel L."/>
            <person name="du Plessis D."/>
            <person name="Fuchs T."/>
            <person name="Gasser K."/>
            <person name="Kramer D."/>
            <person name="Li W."/>
            <person name="Munsamy K."/>
            <person name="Piso A."/>
            <person name="Price J.L."/>
            <person name="Sonnekus B."/>
            <person name="Thomas C."/>
            <person name="van der Nest A."/>
            <person name="van Dijk A."/>
            <person name="van Heerden A."/>
            <person name="van Vuuren N."/>
            <person name="Yilmaz N."/>
            <person name="Duong T.A."/>
            <person name="van der Merwe N.A."/>
            <person name="Wingfield M.J."/>
            <person name="Wingfield B.D."/>
        </authorList>
    </citation>
    <scope>NUCLEOTIDE SEQUENCE [LARGE SCALE GENOMIC DNA]</scope>
    <source>
        <strain evidence="2 3">CMW 18300</strain>
    </source>
</reference>
<name>A0ABR3WDT5_9PEZI</name>
<protein>
    <submittedName>
        <fullName evidence="2">Uncharacterized protein</fullName>
    </submittedName>
</protein>
<dbReference type="EMBL" id="JAWRVE010000101">
    <property type="protein sequence ID" value="KAL1858991.1"/>
    <property type="molecule type" value="Genomic_DNA"/>
</dbReference>
<gene>
    <name evidence="2" type="ORF">Daus18300_009749</name>
</gene>
<comment type="caution">
    <text evidence="2">The sequence shown here is derived from an EMBL/GenBank/DDBJ whole genome shotgun (WGS) entry which is preliminary data.</text>
</comment>
<keyword evidence="3" id="KW-1185">Reference proteome</keyword>
<evidence type="ECO:0000256" key="1">
    <source>
        <dbReference type="SAM" id="MobiDB-lite"/>
    </source>
</evidence>
<evidence type="ECO:0000313" key="2">
    <source>
        <dbReference type="EMBL" id="KAL1858991.1"/>
    </source>
</evidence>
<feature type="region of interest" description="Disordered" evidence="1">
    <location>
        <begin position="202"/>
        <end position="236"/>
    </location>
</feature>
<accession>A0ABR3WDT5</accession>
<dbReference type="Proteomes" id="UP001583177">
    <property type="component" value="Unassembled WGS sequence"/>
</dbReference>
<sequence>MSYKPHDQGLAPGLIEAREKEVMDEIDKLIDKKLYFALARIIPSDPNAAHIVNDPEIQEQAKNLKTAVAAVVERHESIISTIAKSKKDKDNDKPVVTVVSVTRIAVMIGVQNLDDVLTSMVTVTFLTVFEANLSILCNSLPMILPLWTYWKNRRFGVDGEDEYVSRLRGDSQSHRHEHLVEDLTNGIPLETIYGKDNVHFTTTVGRGESSRRRRDEQSEDEGSDSESTRRLPRNAQAITIETKWSITEETVK</sequence>
<evidence type="ECO:0000313" key="3">
    <source>
        <dbReference type="Proteomes" id="UP001583177"/>
    </source>
</evidence>
<organism evidence="2 3">
    <name type="scientific">Diaporthe australafricana</name>
    <dbReference type="NCBI Taxonomy" id="127596"/>
    <lineage>
        <taxon>Eukaryota</taxon>
        <taxon>Fungi</taxon>
        <taxon>Dikarya</taxon>
        <taxon>Ascomycota</taxon>
        <taxon>Pezizomycotina</taxon>
        <taxon>Sordariomycetes</taxon>
        <taxon>Sordariomycetidae</taxon>
        <taxon>Diaporthales</taxon>
        <taxon>Diaporthaceae</taxon>
        <taxon>Diaporthe</taxon>
    </lineage>
</organism>